<dbReference type="Proteomes" id="UP001521116">
    <property type="component" value="Unassembled WGS sequence"/>
</dbReference>
<dbReference type="InterPro" id="IPR050493">
    <property type="entry name" value="FAD-dep_Monooxygenase_BioMet"/>
</dbReference>
<gene>
    <name evidence="4" type="ORF">SLS56_009120</name>
</gene>
<dbReference type="EMBL" id="JAJVDC020000148">
    <property type="protein sequence ID" value="KAL1621650.1"/>
    <property type="molecule type" value="Genomic_DNA"/>
</dbReference>
<evidence type="ECO:0000256" key="2">
    <source>
        <dbReference type="ARBA" id="ARBA00023002"/>
    </source>
</evidence>
<comment type="similarity">
    <text evidence="1">Belongs to the paxM FAD-dependent monooxygenase family.</text>
</comment>
<sequence length="161" mass="18354">MTFKWFAQVELIQLEGNMDELNNMMRSYYSQLREVCAMAEDLKLWSFCTKDPAPTYHKDKLGAAMGMEDAAALGVMLDETTGPENMASGLRVWKEMRYPRATAVCIFGRKDPTKIDSMLPLAKKFVSDVEKPKDLTKWLWDYDVVADAKARLAEIHGHGRL</sequence>
<keyword evidence="5" id="KW-1185">Reference proteome</keyword>
<evidence type="ECO:0000313" key="4">
    <source>
        <dbReference type="EMBL" id="KAL1621650.1"/>
    </source>
</evidence>
<dbReference type="PANTHER" id="PTHR13789:SF215">
    <property type="entry name" value="FAD-BINDING DOMAIN-CONTAINING PROTEIN-RELATED"/>
    <property type="match status" value="1"/>
</dbReference>
<dbReference type="PANTHER" id="PTHR13789">
    <property type="entry name" value="MONOOXYGENASE"/>
    <property type="match status" value="1"/>
</dbReference>
<reference evidence="4 5" key="1">
    <citation type="submission" date="2024-02" db="EMBL/GenBank/DDBJ databases">
        <title>De novo assembly and annotation of 12 fungi associated with fruit tree decline syndrome in Ontario, Canada.</title>
        <authorList>
            <person name="Sulman M."/>
            <person name="Ellouze W."/>
            <person name="Ilyukhin E."/>
        </authorList>
    </citation>
    <scope>NUCLEOTIDE SEQUENCE [LARGE SCALE GENOMIC DNA]</scope>
    <source>
        <strain evidence="4 5">M1-105</strain>
    </source>
</reference>
<keyword evidence="3" id="KW-0503">Monooxygenase</keyword>
<protein>
    <submittedName>
        <fullName evidence="4">Uncharacterized protein</fullName>
    </submittedName>
</protein>
<dbReference type="InterPro" id="IPR036188">
    <property type="entry name" value="FAD/NAD-bd_sf"/>
</dbReference>
<keyword evidence="2" id="KW-0560">Oxidoreductase</keyword>
<dbReference type="Gene3D" id="3.50.50.60">
    <property type="entry name" value="FAD/NAD(P)-binding domain"/>
    <property type="match status" value="1"/>
</dbReference>
<evidence type="ECO:0000256" key="3">
    <source>
        <dbReference type="ARBA" id="ARBA00023033"/>
    </source>
</evidence>
<evidence type="ECO:0000313" key="5">
    <source>
        <dbReference type="Proteomes" id="UP001521116"/>
    </source>
</evidence>
<accession>A0ABR3SJ23</accession>
<organism evidence="4 5">
    <name type="scientific">Neofusicoccum ribis</name>
    <dbReference type="NCBI Taxonomy" id="45134"/>
    <lineage>
        <taxon>Eukaryota</taxon>
        <taxon>Fungi</taxon>
        <taxon>Dikarya</taxon>
        <taxon>Ascomycota</taxon>
        <taxon>Pezizomycotina</taxon>
        <taxon>Dothideomycetes</taxon>
        <taxon>Dothideomycetes incertae sedis</taxon>
        <taxon>Botryosphaeriales</taxon>
        <taxon>Botryosphaeriaceae</taxon>
        <taxon>Neofusicoccum</taxon>
    </lineage>
</organism>
<name>A0ABR3SJ23_9PEZI</name>
<evidence type="ECO:0000256" key="1">
    <source>
        <dbReference type="ARBA" id="ARBA00007992"/>
    </source>
</evidence>
<proteinExistence type="inferred from homology"/>
<comment type="caution">
    <text evidence="4">The sequence shown here is derived from an EMBL/GenBank/DDBJ whole genome shotgun (WGS) entry which is preliminary data.</text>
</comment>